<dbReference type="Pfam" id="PF00288">
    <property type="entry name" value="GHMP_kinases_N"/>
    <property type="match status" value="1"/>
</dbReference>
<sequence length="291" mass="29539">MSSLRKRAASVLSRLPTNRPVSAGPACARLAGFAPAKVNLTLHVTGRRADGYHLLDSLVAFADVGDHLTSAPGDGLTVTGPFAAGVPVGDENLIRRALRLAGSARAITLDKQLPHPAGLGGGSSDAAAALRLVGADLPVGDLLALGADVPVCAIGRGARMRGIGDRVTPVTLPPLHAVLVNPGLSVATPQVFAALETSRNAGMDDLPGWADTDALIDWLIAQRNDLEGPAITVAPDIVGVLGAIRATGAAVTRMSGSGATCFGLYPDVAAAKAGATRLARPGWWVRACVLS</sequence>
<dbReference type="SUPFAM" id="SSF55060">
    <property type="entry name" value="GHMP Kinase, C-terminal domain"/>
    <property type="match status" value="1"/>
</dbReference>
<evidence type="ECO:0000256" key="10">
    <source>
        <dbReference type="HAMAP-Rule" id="MF_00061"/>
    </source>
</evidence>
<organism evidence="13 14">
    <name type="scientific">Jannaschia helgolandensis</name>
    <dbReference type="NCBI Taxonomy" id="188906"/>
    <lineage>
        <taxon>Bacteria</taxon>
        <taxon>Pseudomonadati</taxon>
        <taxon>Pseudomonadota</taxon>
        <taxon>Alphaproteobacteria</taxon>
        <taxon>Rhodobacterales</taxon>
        <taxon>Roseobacteraceae</taxon>
        <taxon>Jannaschia</taxon>
    </lineage>
</organism>
<dbReference type="GO" id="GO:0050515">
    <property type="term" value="F:4-(cytidine 5'-diphospho)-2-C-methyl-D-erythritol kinase activity"/>
    <property type="evidence" value="ECO:0007669"/>
    <property type="project" value="UniProtKB-UniRule"/>
</dbReference>
<feature type="domain" description="GHMP kinase C-terminal" evidence="12">
    <location>
        <begin position="222"/>
        <end position="278"/>
    </location>
</feature>
<dbReference type="InterPro" id="IPR014721">
    <property type="entry name" value="Ribsml_uS5_D2-typ_fold_subgr"/>
</dbReference>
<dbReference type="GO" id="GO:0019288">
    <property type="term" value="P:isopentenyl diphosphate biosynthetic process, methylerythritol 4-phosphate pathway"/>
    <property type="evidence" value="ECO:0007669"/>
    <property type="project" value="UniProtKB-UniRule"/>
</dbReference>
<dbReference type="Gene3D" id="3.30.230.10">
    <property type="match status" value="1"/>
</dbReference>
<dbReference type="NCBIfam" id="NF011202">
    <property type="entry name" value="PRK14608.1"/>
    <property type="match status" value="1"/>
</dbReference>
<comment type="pathway">
    <text evidence="10">Isoprenoid biosynthesis; isopentenyl diphosphate biosynthesis via DXP pathway; isopentenyl diphosphate from 1-deoxy-D-xylulose 5-phosphate: step 3/6.</text>
</comment>
<dbReference type="EC" id="2.7.1.148" evidence="2 10"/>
<dbReference type="Gene3D" id="3.30.70.890">
    <property type="entry name" value="GHMP kinase, C-terminal domain"/>
    <property type="match status" value="1"/>
</dbReference>
<evidence type="ECO:0000256" key="9">
    <source>
        <dbReference type="ARBA" id="ARBA00032554"/>
    </source>
</evidence>
<dbReference type="SUPFAM" id="SSF54211">
    <property type="entry name" value="Ribosomal protein S5 domain 2-like"/>
    <property type="match status" value="1"/>
</dbReference>
<evidence type="ECO:0000256" key="8">
    <source>
        <dbReference type="ARBA" id="ARBA00023229"/>
    </source>
</evidence>
<name>A0A1H7QZI5_9RHOB</name>
<dbReference type="InterPro" id="IPR006204">
    <property type="entry name" value="GHMP_kinase_N_dom"/>
</dbReference>
<dbReference type="AlphaFoldDB" id="A0A1H7QZI5"/>
<dbReference type="EMBL" id="FNZQ01000006">
    <property type="protein sequence ID" value="SEL53441.1"/>
    <property type="molecule type" value="Genomic_DNA"/>
</dbReference>
<dbReference type="STRING" id="188906.SAMN04488526_2884"/>
<comment type="function">
    <text evidence="10">Catalyzes the phosphorylation of the position 2 hydroxy group of 4-diphosphocytidyl-2C-methyl-D-erythritol.</text>
</comment>
<keyword evidence="4 10" id="KW-0808">Transferase</keyword>
<evidence type="ECO:0000256" key="2">
    <source>
        <dbReference type="ARBA" id="ARBA00012052"/>
    </source>
</evidence>
<comment type="catalytic activity">
    <reaction evidence="10">
        <text>4-CDP-2-C-methyl-D-erythritol + ATP = 4-CDP-2-C-methyl-D-erythritol 2-phosphate + ADP + H(+)</text>
        <dbReference type="Rhea" id="RHEA:18437"/>
        <dbReference type="ChEBI" id="CHEBI:15378"/>
        <dbReference type="ChEBI" id="CHEBI:30616"/>
        <dbReference type="ChEBI" id="CHEBI:57823"/>
        <dbReference type="ChEBI" id="CHEBI:57919"/>
        <dbReference type="ChEBI" id="CHEBI:456216"/>
        <dbReference type="EC" id="2.7.1.148"/>
    </reaction>
</comment>
<dbReference type="OrthoDB" id="9809438at2"/>
<dbReference type="InterPro" id="IPR004424">
    <property type="entry name" value="IspE"/>
</dbReference>
<evidence type="ECO:0000256" key="3">
    <source>
        <dbReference type="ARBA" id="ARBA00017473"/>
    </source>
</evidence>
<keyword evidence="5 10" id="KW-0547">Nucleotide-binding</keyword>
<dbReference type="Proteomes" id="UP000199283">
    <property type="component" value="Unassembled WGS sequence"/>
</dbReference>
<feature type="domain" description="GHMP kinase N-terminal" evidence="11">
    <location>
        <begin position="93"/>
        <end position="150"/>
    </location>
</feature>
<keyword evidence="14" id="KW-1185">Reference proteome</keyword>
<dbReference type="InterPro" id="IPR020568">
    <property type="entry name" value="Ribosomal_Su5_D2-typ_SF"/>
</dbReference>
<dbReference type="InterPro" id="IPR013750">
    <property type="entry name" value="GHMP_kinase_C_dom"/>
</dbReference>
<dbReference type="InterPro" id="IPR036554">
    <property type="entry name" value="GHMP_kinase_C_sf"/>
</dbReference>
<evidence type="ECO:0000256" key="4">
    <source>
        <dbReference type="ARBA" id="ARBA00022679"/>
    </source>
</evidence>
<gene>
    <name evidence="10" type="primary">ispE</name>
    <name evidence="13" type="ORF">SAMN04488526_2884</name>
</gene>
<evidence type="ECO:0000256" key="6">
    <source>
        <dbReference type="ARBA" id="ARBA00022777"/>
    </source>
</evidence>
<evidence type="ECO:0000256" key="1">
    <source>
        <dbReference type="ARBA" id="ARBA00009684"/>
    </source>
</evidence>
<keyword evidence="6 10" id="KW-0418">Kinase</keyword>
<feature type="active site" evidence="10">
    <location>
        <position position="148"/>
    </location>
</feature>
<dbReference type="PIRSF" id="PIRSF010376">
    <property type="entry name" value="IspE"/>
    <property type="match status" value="1"/>
</dbReference>
<proteinExistence type="inferred from homology"/>
<evidence type="ECO:0000256" key="5">
    <source>
        <dbReference type="ARBA" id="ARBA00022741"/>
    </source>
</evidence>
<keyword evidence="8 10" id="KW-0414">Isoprene biosynthesis</keyword>
<dbReference type="GO" id="GO:0016114">
    <property type="term" value="P:terpenoid biosynthetic process"/>
    <property type="evidence" value="ECO:0007669"/>
    <property type="project" value="InterPro"/>
</dbReference>
<evidence type="ECO:0000259" key="12">
    <source>
        <dbReference type="Pfam" id="PF08544"/>
    </source>
</evidence>
<evidence type="ECO:0000313" key="13">
    <source>
        <dbReference type="EMBL" id="SEL53441.1"/>
    </source>
</evidence>
<keyword evidence="7 10" id="KW-0067">ATP-binding</keyword>
<accession>A0A1H7QZI5</accession>
<evidence type="ECO:0000256" key="7">
    <source>
        <dbReference type="ARBA" id="ARBA00022840"/>
    </source>
</evidence>
<reference evidence="13 14" key="1">
    <citation type="submission" date="2016-10" db="EMBL/GenBank/DDBJ databases">
        <authorList>
            <person name="de Groot N.N."/>
        </authorList>
    </citation>
    <scope>NUCLEOTIDE SEQUENCE [LARGE SCALE GENOMIC DNA]</scope>
    <source>
        <strain evidence="13 14">DSM 14858</strain>
    </source>
</reference>
<dbReference type="Pfam" id="PF08544">
    <property type="entry name" value="GHMP_kinases_C"/>
    <property type="match status" value="1"/>
</dbReference>
<evidence type="ECO:0000259" key="11">
    <source>
        <dbReference type="Pfam" id="PF00288"/>
    </source>
</evidence>
<feature type="binding site" evidence="10">
    <location>
        <begin position="114"/>
        <end position="124"/>
    </location>
    <ligand>
        <name>ATP</name>
        <dbReference type="ChEBI" id="CHEBI:30616"/>
    </ligand>
</feature>
<feature type="active site" evidence="10">
    <location>
        <position position="37"/>
    </location>
</feature>
<dbReference type="PANTHER" id="PTHR43527:SF2">
    <property type="entry name" value="4-DIPHOSPHOCYTIDYL-2-C-METHYL-D-ERYTHRITOL KINASE, CHLOROPLASTIC"/>
    <property type="match status" value="1"/>
</dbReference>
<dbReference type="HAMAP" id="MF_00061">
    <property type="entry name" value="IspE"/>
    <property type="match status" value="1"/>
</dbReference>
<dbReference type="GO" id="GO:0005524">
    <property type="term" value="F:ATP binding"/>
    <property type="evidence" value="ECO:0007669"/>
    <property type="project" value="UniProtKB-UniRule"/>
</dbReference>
<dbReference type="PANTHER" id="PTHR43527">
    <property type="entry name" value="4-DIPHOSPHOCYTIDYL-2-C-METHYL-D-ERYTHRITOL KINASE, CHLOROPLASTIC"/>
    <property type="match status" value="1"/>
</dbReference>
<protein>
    <recommendedName>
        <fullName evidence="3 10">4-diphosphocytidyl-2-C-methyl-D-erythritol kinase</fullName>
        <shortName evidence="10">CMK</shortName>
        <ecNumber evidence="2 10">2.7.1.148</ecNumber>
    </recommendedName>
    <alternativeName>
        <fullName evidence="9 10">4-(cytidine-5'-diphospho)-2-C-methyl-D-erythritol kinase</fullName>
    </alternativeName>
</protein>
<comment type="similarity">
    <text evidence="1 10">Belongs to the GHMP kinase family. IspE subfamily.</text>
</comment>
<evidence type="ECO:0000313" key="14">
    <source>
        <dbReference type="Proteomes" id="UP000199283"/>
    </source>
</evidence>
<dbReference type="UniPathway" id="UPA00056">
    <property type="reaction ID" value="UER00094"/>
</dbReference>